<feature type="binding site" evidence="12">
    <location>
        <begin position="89"/>
        <end position="90"/>
    </location>
    <ligand>
        <name>beta-D-galactose</name>
        <dbReference type="ChEBI" id="CHEBI:27667"/>
    </ligand>
</feature>
<comment type="pathway">
    <text evidence="4 9">Carbohydrate metabolism; hexose metabolism.</text>
</comment>
<dbReference type="InterPro" id="IPR015443">
    <property type="entry name" value="Aldose_1-epimerase"/>
</dbReference>
<evidence type="ECO:0000256" key="8">
    <source>
        <dbReference type="ARBA" id="ARBA00045743"/>
    </source>
</evidence>
<evidence type="ECO:0000256" key="2">
    <source>
        <dbReference type="ARBA" id="ARBA00001712"/>
    </source>
</evidence>
<evidence type="ECO:0000256" key="7">
    <source>
        <dbReference type="ARBA" id="ARBA00023277"/>
    </source>
</evidence>
<dbReference type="OrthoDB" id="274691at2759"/>
<dbReference type="UniPathway" id="UPA00242"/>
<comment type="function">
    <text evidence="8">Mutarotase that catalyzes the interconversion of beta-D-galactose and alpha-D-galactose during galactose metabolism. Beta-D-galactose is metabolized in the liver into glucose 1-phosphate, the primary metabolic fuel, by the action of four enzymes that constitute the Leloir pathway: GALM, GALK1 (galactokinase), GALT (galactose-1-phosphate uridylyltransferase) and GALE (UDP-galactose-4'-epimerase). Involved in the maintenance of the equilibrium between the beta- and alpha-anomers of galactose, therefore ensuring a sufficient supply of the alpha-anomer for GALK1. Also active on D-glucose although shows a preference for galactose over glucose.</text>
</comment>
<dbReference type="Pfam" id="PF01263">
    <property type="entry name" value="Aldose_epim"/>
    <property type="match status" value="1"/>
</dbReference>
<comment type="catalytic activity">
    <reaction evidence="2">
        <text>alpha-D-galactose = beta-D-galactose</text>
        <dbReference type="Rhea" id="RHEA:28675"/>
        <dbReference type="ChEBI" id="CHEBI:27667"/>
        <dbReference type="ChEBI" id="CHEBI:28061"/>
        <dbReference type="EC" id="5.1.3.3"/>
    </reaction>
    <physiologicalReaction direction="right-to-left" evidence="2">
        <dbReference type="Rhea" id="RHEA:28677"/>
    </physiologicalReaction>
</comment>
<dbReference type="AlphaFoldDB" id="A0A016V3K7"/>
<dbReference type="Gene3D" id="2.70.98.10">
    <property type="match status" value="1"/>
</dbReference>
<dbReference type="InterPro" id="IPR011013">
    <property type="entry name" value="Gal_mutarotase_sf_dom"/>
</dbReference>
<comment type="caution">
    <text evidence="13">The sequence shown here is derived from an EMBL/GenBank/DDBJ whole genome shotgun (WGS) entry which is preliminary data.</text>
</comment>
<keyword evidence="7 9" id="KW-0119">Carbohydrate metabolism</keyword>
<dbReference type="SUPFAM" id="SSF74650">
    <property type="entry name" value="Galactose mutarotase-like"/>
    <property type="match status" value="1"/>
</dbReference>
<dbReference type="EMBL" id="JARK01001354">
    <property type="protein sequence ID" value="EYC21851.1"/>
    <property type="molecule type" value="Genomic_DNA"/>
</dbReference>
<keyword evidence="14" id="KW-1185">Reference proteome</keyword>
<evidence type="ECO:0000256" key="5">
    <source>
        <dbReference type="ARBA" id="ARBA00006206"/>
    </source>
</evidence>
<comment type="similarity">
    <text evidence="5 9">Belongs to the aldose epimerase family.</text>
</comment>
<dbReference type="InterPro" id="IPR018052">
    <property type="entry name" value="Ald1_epimerase_CS"/>
</dbReference>
<name>A0A016V3K7_9BILA</name>
<evidence type="ECO:0000256" key="6">
    <source>
        <dbReference type="ARBA" id="ARBA00023235"/>
    </source>
</evidence>
<feature type="binding site" evidence="11">
    <location>
        <position position="251"/>
    </location>
    <ligand>
        <name>beta-D-galactose</name>
        <dbReference type="ChEBI" id="CHEBI:27667"/>
    </ligand>
</feature>
<evidence type="ECO:0000256" key="12">
    <source>
        <dbReference type="PIRSR" id="PIRSR005096-3"/>
    </source>
</evidence>
<accession>A0A016V3K7</accession>
<evidence type="ECO:0000256" key="9">
    <source>
        <dbReference type="PIRNR" id="PIRNR005096"/>
    </source>
</evidence>
<feature type="active site" description="Proton donor" evidence="10">
    <location>
        <position position="186"/>
    </location>
</feature>
<evidence type="ECO:0000313" key="14">
    <source>
        <dbReference type="Proteomes" id="UP000024635"/>
    </source>
</evidence>
<organism evidence="13 14">
    <name type="scientific">Ancylostoma ceylanicum</name>
    <dbReference type="NCBI Taxonomy" id="53326"/>
    <lineage>
        <taxon>Eukaryota</taxon>
        <taxon>Metazoa</taxon>
        <taxon>Ecdysozoa</taxon>
        <taxon>Nematoda</taxon>
        <taxon>Chromadorea</taxon>
        <taxon>Rhabditida</taxon>
        <taxon>Rhabditina</taxon>
        <taxon>Rhabditomorpha</taxon>
        <taxon>Strongyloidea</taxon>
        <taxon>Ancylostomatidae</taxon>
        <taxon>Ancylostomatinae</taxon>
        <taxon>Ancylostoma</taxon>
    </lineage>
</organism>
<dbReference type="PANTHER" id="PTHR10091">
    <property type="entry name" value="ALDOSE-1-EPIMERASE"/>
    <property type="match status" value="1"/>
</dbReference>
<dbReference type="Proteomes" id="UP000024635">
    <property type="component" value="Unassembled WGS sequence"/>
</dbReference>
<proteinExistence type="inferred from homology"/>
<dbReference type="InterPro" id="IPR047215">
    <property type="entry name" value="Galactose_mutarotase-like"/>
</dbReference>
<dbReference type="GO" id="GO:0004034">
    <property type="term" value="F:aldose 1-epimerase activity"/>
    <property type="evidence" value="ECO:0007669"/>
    <property type="project" value="UniProtKB-EC"/>
</dbReference>
<dbReference type="PROSITE" id="PS00545">
    <property type="entry name" value="ALDOSE_1_EPIMERASE"/>
    <property type="match status" value="1"/>
</dbReference>
<dbReference type="GO" id="GO:0033499">
    <property type="term" value="P:galactose catabolic process via UDP-galactose, Leloir pathway"/>
    <property type="evidence" value="ECO:0007669"/>
    <property type="project" value="TreeGrafter"/>
</dbReference>
<dbReference type="STRING" id="53326.A0A016V3K7"/>
<protein>
    <recommendedName>
        <fullName evidence="9">Aldose 1-epimerase</fullName>
        <ecNumber evidence="9">5.1.3.3</ecNumber>
    </recommendedName>
</protein>
<evidence type="ECO:0000256" key="3">
    <source>
        <dbReference type="ARBA" id="ARBA00004947"/>
    </source>
</evidence>
<sequence>MSFLKILAHSSPTLCPSSSTSSAPIEPFIEISSTQGVTARFLPYGATLTSLFVKDRDSNPVDVVLGFDDVKGYKQDTAYVGRTVGRVCNRIGHGRFTFDGKQYELPINNPPHHLHSGPEGIALKEWEVARHTPTSVTFRKRTNEEEDGLPGDAKIDVTYTVNDRNQLVIEHGATCNAPGVLNLTNHSYWNLDGSQSVRDHLLQVGADKYLPTDSNDYPTGEIASVCGTKFDFNEEKPLSFLCDADGNIDIDNDMVLCDDRQSRYLSLFSPISGIRMKVTTSYPVIHLYGAKHLKCKGKQGEDYGSGKGLAIEAQFHTAALNYPEFPSIRVTPEQPYLQEIVYSFSAESCSED</sequence>
<reference evidence="14" key="1">
    <citation type="journal article" date="2015" name="Nat. Genet.">
        <title>The genome and transcriptome of the zoonotic hookworm Ancylostoma ceylanicum identify infection-specific gene families.</title>
        <authorList>
            <person name="Schwarz E.M."/>
            <person name="Hu Y."/>
            <person name="Antoshechkin I."/>
            <person name="Miller M.M."/>
            <person name="Sternberg P.W."/>
            <person name="Aroian R.V."/>
        </authorList>
    </citation>
    <scope>NUCLEOTIDE SEQUENCE</scope>
    <source>
        <strain evidence="14">HY135</strain>
    </source>
</reference>
<dbReference type="PIRSF" id="PIRSF005096">
    <property type="entry name" value="GALM"/>
    <property type="match status" value="1"/>
</dbReference>
<dbReference type="InterPro" id="IPR008183">
    <property type="entry name" value="Aldose_1/G6P_1-epimerase"/>
</dbReference>
<comment type="catalytic activity">
    <reaction evidence="1 9">
        <text>alpha-D-glucose = beta-D-glucose</text>
        <dbReference type="Rhea" id="RHEA:10264"/>
        <dbReference type="ChEBI" id="CHEBI:15903"/>
        <dbReference type="ChEBI" id="CHEBI:17925"/>
        <dbReference type="EC" id="5.1.3.3"/>
    </reaction>
</comment>
<evidence type="ECO:0000256" key="4">
    <source>
        <dbReference type="ARBA" id="ARBA00005028"/>
    </source>
</evidence>
<evidence type="ECO:0000256" key="1">
    <source>
        <dbReference type="ARBA" id="ARBA00001614"/>
    </source>
</evidence>
<gene>
    <name evidence="13" type="primary">Acey_s0018.g3565</name>
    <name evidence="13" type="ORF">Y032_0018g3565</name>
</gene>
<dbReference type="PANTHER" id="PTHR10091:SF0">
    <property type="entry name" value="GALACTOSE MUTAROTASE"/>
    <property type="match status" value="1"/>
</dbReference>
<keyword evidence="6 9" id="KW-0413">Isomerase</keyword>
<dbReference type="CDD" id="cd09019">
    <property type="entry name" value="galactose_mutarotase_like"/>
    <property type="match status" value="1"/>
</dbReference>
<dbReference type="InterPro" id="IPR014718">
    <property type="entry name" value="GH-type_carb-bd"/>
</dbReference>
<dbReference type="GO" id="GO:0030246">
    <property type="term" value="F:carbohydrate binding"/>
    <property type="evidence" value="ECO:0007669"/>
    <property type="project" value="InterPro"/>
</dbReference>
<dbReference type="GO" id="GO:0006006">
    <property type="term" value="P:glucose metabolic process"/>
    <property type="evidence" value="ECO:0007669"/>
    <property type="project" value="TreeGrafter"/>
</dbReference>
<dbReference type="EC" id="5.1.3.3" evidence="9"/>
<comment type="pathway">
    <text evidence="3">Carbohydrate metabolism; galactose metabolism.</text>
</comment>
<evidence type="ECO:0000313" key="13">
    <source>
        <dbReference type="EMBL" id="EYC21851.1"/>
    </source>
</evidence>
<feature type="active site" description="Proton acceptor" evidence="10">
    <location>
        <position position="312"/>
    </location>
</feature>
<feature type="binding site" evidence="12">
    <location>
        <begin position="186"/>
        <end position="188"/>
    </location>
    <ligand>
        <name>beta-D-galactose</name>
        <dbReference type="ChEBI" id="CHEBI:27667"/>
    </ligand>
</feature>
<evidence type="ECO:0000256" key="10">
    <source>
        <dbReference type="PIRSR" id="PIRSR005096-1"/>
    </source>
</evidence>
<dbReference type="UniPathway" id="UPA00214"/>
<evidence type="ECO:0000256" key="11">
    <source>
        <dbReference type="PIRSR" id="PIRSR005096-2"/>
    </source>
</evidence>